<comment type="subcellular location">
    <subcellularLocation>
        <location evidence="1">Membrane</location>
        <topology evidence="1">Multi-pass membrane protein</topology>
    </subcellularLocation>
</comment>
<dbReference type="KEGG" id="alus:STSP2_02269"/>
<gene>
    <name evidence="9" type="primary">sglT_4</name>
    <name evidence="9" type="ORF">STSP2_02269</name>
</gene>
<reference evidence="10" key="1">
    <citation type="submission" date="2017-02" db="EMBL/GenBank/DDBJ databases">
        <title>Comparative genomics and description of representatives of a novel lineage of planctomycetes thriving in anoxic sediments.</title>
        <authorList>
            <person name="Spring S."/>
            <person name="Bunk B."/>
            <person name="Sproer C."/>
        </authorList>
    </citation>
    <scope>NUCLEOTIDE SEQUENCE [LARGE SCALE GENOMIC DNA]</scope>
    <source>
        <strain evidence="10">ST-NAGAB-D1</strain>
    </source>
</reference>
<evidence type="ECO:0000256" key="7">
    <source>
        <dbReference type="RuleBase" id="RU362091"/>
    </source>
</evidence>
<feature type="transmembrane region" description="Helical" evidence="8">
    <location>
        <begin position="317"/>
        <end position="333"/>
    </location>
</feature>
<dbReference type="PANTHER" id="PTHR48086:SF7">
    <property type="entry name" value="SODIUM-SOLUTE SYMPORTER-RELATED"/>
    <property type="match status" value="1"/>
</dbReference>
<dbReference type="EMBL" id="CP019791">
    <property type="protein sequence ID" value="AQT69083.1"/>
    <property type="molecule type" value="Genomic_DNA"/>
</dbReference>
<organism evidence="9 10">
    <name type="scientific">Anaerohalosphaera lusitana</name>
    <dbReference type="NCBI Taxonomy" id="1936003"/>
    <lineage>
        <taxon>Bacteria</taxon>
        <taxon>Pseudomonadati</taxon>
        <taxon>Planctomycetota</taxon>
        <taxon>Phycisphaerae</taxon>
        <taxon>Sedimentisphaerales</taxon>
        <taxon>Anaerohalosphaeraceae</taxon>
        <taxon>Anaerohalosphaera</taxon>
    </lineage>
</organism>
<dbReference type="GO" id="GO:0005886">
    <property type="term" value="C:plasma membrane"/>
    <property type="evidence" value="ECO:0007669"/>
    <property type="project" value="TreeGrafter"/>
</dbReference>
<keyword evidence="3" id="KW-0813">Transport</keyword>
<dbReference type="InterPro" id="IPR050277">
    <property type="entry name" value="Sodium:Solute_Symporter"/>
</dbReference>
<feature type="transmembrane region" description="Helical" evidence="8">
    <location>
        <begin position="120"/>
        <end position="140"/>
    </location>
</feature>
<evidence type="ECO:0000256" key="4">
    <source>
        <dbReference type="ARBA" id="ARBA00022692"/>
    </source>
</evidence>
<evidence type="ECO:0000313" key="10">
    <source>
        <dbReference type="Proteomes" id="UP000189674"/>
    </source>
</evidence>
<dbReference type="Gene3D" id="1.20.1730.10">
    <property type="entry name" value="Sodium/glucose cotransporter"/>
    <property type="match status" value="1"/>
</dbReference>
<evidence type="ECO:0000256" key="8">
    <source>
        <dbReference type="SAM" id="Phobius"/>
    </source>
</evidence>
<protein>
    <submittedName>
        <fullName evidence="9">Na(+)/glucose symporter</fullName>
    </submittedName>
</protein>
<feature type="transmembrane region" description="Helical" evidence="8">
    <location>
        <begin position="461"/>
        <end position="481"/>
    </location>
</feature>
<dbReference type="PANTHER" id="PTHR48086">
    <property type="entry name" value="SODIUM/PROLINE SYMPORTER-RELATED"/>
    <property type="match status" value="1"/>
</dbReference>
<evidence type="ECO:0000256" key="1">
    <source>
        <dbReference type="ARBA" id="ARBA00004141"/>
    </source>
</evidence>
<evidence type="ECO:0000313" key="9">
    <source>
        <dbReference type="EMBL" id="AQT69083.1"/>
    </source>
</evidence>
<dbReference type="InterPro" id="IPR001734">
    <property type="entry name" value="Na/solute_symporter"/>
</dbReference>
<feature type="transmembrane region" description="Helical" evidence="8">
    <location>
        <begin position="46"/>
        <end position="66"/>
    </location>
</feature>
<name>A0A1U9NME7_9BACT</name>
<dbReference type="AlphaFoldDB" id="A0A1U9NME7"/>
<feature type="transmembrane region" description="Helical" evidence="8">
    <location>
        <begin position="189"/>
        <end position="209"/>
    </location>
</feature>
<dbReference type="CDD" id="cd10322">
    <property type="entry name" value="SLC5sbd"/>
    <property type="match status" value="1"/>
</dbReference>
<feature type="transmembrane region" description="Helical" evidence="8">
    <location>
        <begin position="235"/>
        <end position="256"/>
    </location>
</feature>
<feature type="transmembrane region" description="Helical" evidence="8">
    <location>
        <begin position="369"/>
        <end position="389"/>
    </location>
</feature>
<evidence type="ECO:0000256" key="6">
    <source>
        <dbReference type="ARBA" id="ARBA00023136"/>
    </source>
</evidence>
<dbReference type="GO" id="GO:0022857">
    <property type="term" value="F:transmembrane transporter activity"/>
    <property type="evidence" value="ECO:0007669"/>
    <property type="project" value="InterPro"/>
</dbReference>
<dbReference type="RefSeq" id="WP_146662614.1">
    <property type="nucleotide sequence ID" value="NZ_CP019791.1"/>
</dbReference>
<keyword evidence="5 8" id="KW-1133">Transmembrane helix</keyword>
<feature type="transmembrane region" description="Helical" evidence="8">
    <location>
        <begin position="160"/>
        <end position="182"/>
    </location>
</feature>
<feature type="transmembrane region" description="Helical" evidence="8">
    <location>
        <begin position="277"/>
        <end position="297"/>
    </location>
</feature>
<dbReference type="Pfam" id="PF00474">
    <property type="entry name" value="SSF"/>
    <property type="match status" value="1"/>
</dbReference>
<dbReference type="STRING" id="1936003.STSP2_02269"/>
<evidence type="ECO:0000256" key="5">
    <source>
        <dbReference type="ARBA" id="ARBA00022989"/>
    </source>
</evidence>
<feature type="transmembrane region" description="Helical" evidence="8">
    <location>
        <begin position="78"/>
        <end position="100"/>
    </location>
</feature>
<keyword evidence="4 8" id="KW-0812">Transmembrane</keyword>
<feature type="transmembrane region" description="Helical" evidence="8">
    <location>
        <begin position="395"/>
        <end position="419"/>
    </location>
</feature>
<dbReference type="InterPro" id="IPR038377">
    <property type="entry name" value="Na/Glc_symporter_sf"/>
</dbReference>
<evidence type="ECO:0000256" key="3">
    <source>
        <dbReference type="ARBA" id="ARBA00022448"/>
    </source>
</evidence>
<proteinExistence type="inferred from homology"/>
<comment type="similarity">
    <text evidence="2 7">Belongs to the sodium:solute symporter (SSF) (TC 2.A.21) family.</text>
</comment>
<keyword evidence="6 8" id="KW-0472">Membrane</keyword>
<dbReference type="Proteomes" id="UP000189674">
    <property type="component" value="Chromosome"/>
</dbReference>
<evidence type="ECO:0000256" key="2">
    <source>
        <dbReference type="ARBA" id="ARBA00006434"/>
    </source>
</evidence>
<accession>A0A1U9NME7</accession>
<keyword evidence="10" id="KW-1185">Reference proteome</keyword>
<feature type="transmembrane region" description="Helical" evidence="8">
    <location>
        <begin position="426"/>
        <end position="445"/>
    </location>
</feature>
<feature type="transmembrane region" description="Helical" evidence="8">
    <location>
        <begin position="6"/>
        <end position="26"/>
    </location>
</feature>
<sequence length="493" mass="53575">MSNFTLIDGGIVGVYILAVVTIGVMVKRYVSKVDQFLVAGRELNIYLGIASLTACEFGIVTCMYTAQNGYDKGFAGATPGILLALAMFIVGATGFGIKPLRKAGVMTIPELFEKKFGPKIRWMSGVVIVLGGLLNMGIFLRMGGDFLVAVCGLNPEYLEITMTLLLLGIGLYTIMGGMISVLITDYLQFIMMSIGLLIVTVLIFIKVGWGSMVEAIQMNYGEGGFNPFVHEQMGVMYVIFNALVALSVVLTWQVMIQRVLSTKDIATGGKIYKGTSPFFVCRFILPGLWGVAALAVLTPEQVGDNTMLAMPKFLGGFVPPIAMGITVAAMLAADMSTDASYMLTWGSVIYNDIMAPFHKGKWSQKKGLMWNRFIIAMIGVFLLVYGLWYKIEGDVWTYLGVTGSIYLSSMSVLLIACCYWKKANSWGAAAAIIVGSVMPFSFLVMQKVPATEELTVRVGPYIWGTATYVLVAIAMVTGSLLKFKVNPGRDELI</sequence>
<dbReference type="PROSITE" id="PS50283">
    <property type="entry name" value="NA_SOLUT_SYMP_3"/>
    <property type="match status" value="1"/>
</dbReference>
<dbReference type="OrthoDB" id="9815743at2"/>